<sequence length="187" mass="20409">ETHLNQVSTPSNPPRTSSPTPPLAITILTASATTPLRTPPLGEKMSSCLKFGLPRELRFANPVVEVGHQCPQTLISSKQGAIEDFEGIRETQVPVLEYFRLHRAAESCCCYAPLYLPAKLSIVVVDSVAIAAAADASDLLDLFIYTTNKKYVDYFRHLNPLVSILLLTESSPYISTFAKRAVTSACL</sequence>
<accession>A0ACA9NRA9</accession>
<keyword evidence="2" id="KW-1185">Reference proteome</keyword>
<feature type="non-terminal residue" evidence="1">
    <location>
        <position position="187"/>
    </location>
</feature>
<comment type="caution">
    <text evidence="1">The sequence shown here is derived from an EMBL/GenBank/DDBJ whole genome shotgun (WGS) entry which is preliminary data.</text>
</comment>
<protein>
    <submittedName>
        <fullName evidence="1">2559_t:CDS:1</fullName>
    </submittedName>
</protein>
<evidence type="ECO:0000313" key="1">
    <source>
        <dbReference type="EMBL" id="CAG8667036.1"/>
    </source>
</evidence>
<name>A0ACA9NRA9_9GLOM</name>
<evidence type="ECO:0000313" key="2">
    <source>
        <dbReference type="Proteomes" id="UP000789860"/>
    </source>
</evidence>
<dbReference type="EMBL" id="CAJVPM010027702">
    <property type="protein sequence ID" value="CAG8667036.1"/>
    <property type="molecule type" value="Genomic_DNA"/>
</dbReference>
<gene>
    <name evidence="1" type="ORF">SCALOS_LOCUS9236</name>
</gene>
<reference evidence="1" key="1">
    <citation type="submission" date="2021-06" db="EMBL/GenBank/DDBJ databases">
        <authorList>
            <person name="Kallberg Y."/>
            <person name="Tangrot J."/>
            <person name="Rosling A."/>
        </authorList>
    </citation>
    <scope>NUCLEOTIDE SEQUENCE</scope>
    <source>
        <strain evidence="1">AU212A</strain>
    </source>
</reference>
<feature type="non-terminal residue" evidence="1">
    <location>
        <position position="1"/>
    </location>
</feature>
<dbReference type="Proteomes" id="UP000789860">
    <property type="component" value="Unassembled WGS sequence"/>
</dbReference>
<organism evidence="1 2">
    <name type="scientific">Scutellospora calospora</name>
    <dbReference type="NCBI Taxonomy" id="85575"/>
    <lineage>
        <taxon>Eukaryota</taxon>
        <taxon>Fungi</taxon>
        <taxon>Fungi incertae sedis</taxon>
        <taxon>Mucoromycota</taxon>
        <taxon>Glomeromycotina</taxon>
        <taxon>Glomeromycetes</taxon>
        <taxon>Diversisporales</taxon>
        <taxon>Gigasporaceae</taxon>
        <taxon>Scutellospora</taxon>
    </lineage>
</organism>
<proteinExistence type="predicted"/>